<proteinExistence type="inferred from homology"/>
<gene>
    <name evidence="6" type="ORF">BJ508DRAFT_412639</name>
</gene>
<dbReference type="GO" id="GO:0050660">
    <property type="term" value="F:flavin adenine dinucleotide binding"/>
    <property type="evidence" value="ECO:0007669"/>
    <property type="project" value="TreeGrafter"/>
</dbReference>
<sequence length="399" mass="42909">MGNNIARFYCPPFPDTASDSTTMPSENIVIIGASWAGLYTAHSILKTLPKDSPNSKLILINPTSTFYWNVASPRLLTSSLLEASDLFIDLVPGFAQYPAQNFEFIQGTATSIVPTSSTVTVRTSEGDKQVAYTQLIIASGAKGISNVPWKNTPDIDLLREISNYKAKIAAANTIVISGGGPTAIETAGELATENPSKKVILIAGEARLLPGLPASAGTEAERQLKALNVEVIKGVRVEGETETGVRTSDGKTVEAEFFLPAHGVLPNNSFIPKEWQSVGGWLECDEYLRVKDHPNVWGVGDIVSYSFRNVGAVNETTAYVSTAIKTILAGGQAATKKFAWGIANKPVALVPIGKSGGTGYFFFMRAWSWLVWYLKGKDFMIAKLPTVVEGQVNTMGKKL</sequence>
<dbReference type="Pfam" id="PF07992">
    <property type="entry name" value="Pyr_redox_2"/>
    <property type="match status" value="1"/>
</dbReference>
<evidence type="ECO:0000256" key="2">
    <source>
        <dbReference type="ARBA" id="ARBA00022630"/>
    </source>
</evidence>
<evidence type="ECO:0000256" key="4">
    <source>
        <dbReference type="ARBA" id="ARBA00023002"/>
    </source>
</evidence>
<evidence type="ECO:0000256" key="1">
    <source>
        <dbReference type="ARBA" id="ARBA00006442"/>
    </source>
</evidence>
<reference evidence="6 7" key="1">
    <citation type="journal article" date="2018" name="Nat. Ecol. Evol.">
        <title>Pezizomycetes genomes reveal the molecular basis of ectomycorrhizal truffle lifestyle.</title>
        <authorList>
            <person name="Murat C."/>
            <person name="Payen T."/>
            <person name="Noel B."/>
            <person name="Kuo A."/>
            <person name="Morin E."/>
            <person name="Chen J."/>
            <person name="Kohler A."/>
            <person name="Krizsan K."/>
            <person name="Balestrini R."/>
            <person name="Da Silva C."/>
            <person name="Montanini B."/>
            <person name="Hainaut M."/>
            <person name="Levati E."/>
            <person name="Barry K.W."/>
            <person name="Belfiori B."/>
            <person name="Cichocki N."/>
            <person name="Clum A."/>
            <person name="Dockter R.B."/>
            <person name="Fauchery L."/>
            <person name="Guy J."/>
            <person name="Iotti M."/>
            <person name="Le Tacon F."/>
            <person name="Lindquist E.A."/>
            <person name="Lipzen A."/>
            <person name="Malagnac F."/>
            <person name="Mello A."/>
            <person name="Molinier V."/>
            <person name="Miyauchi S."/>
            <person name="Poulain J."/>
            <person name="Riccioni C."/>
            <person name="Rubini A."/>
            <person name="Sitrit Y."/>
            <person name="Splivallo R."/>
            <person name="Traeger S."/>
            <person name="Wang M."/>
            <person name="Zifcakova L."/>
            <person name="Wipf D."/>
            <person name="Zambonelli A."/>
            <person name="Paolocci F."/>
            <person name="Nowrousian M."/>
            <person name="Ottonello S."/>
            <person name="Baldrian P."/>
            <person name="Spatafora J.W."/>
            <person name="Henrissat B."/>
            <person name="Nagy L.G."/>
            <person name="Aury J.M."/>
            <person name="Wincker P."/>
            <person name="Grigoriev I.V."/>
            <person name="Bonfante P."/>
            <person name="Martin F.M."/>
        </authorList>
    </citation>
    <scope>NUCLEOTIDE SEQUENCE [LARGE SCALE GENOMIC DNA]</scope>
    <source>
        <strain evidence="6 7">RN42</strain>
    </source>
</reference>
<evidence type="ECO:0000259" key="5">
    <source>
        <dbReference type="Pfam" id="PF07992"/>
    </source>
</evidence>
<keyword evidence="2" id="KW-0285">Flavoprotein</keyword>
<dbReference type="Gene3D" id="3.50.50.100">
    <property type="match status" value="1"/>
</dbReference>
<dbReference type="Proteomes" id="UP000275078">
    <property type="component" value="Unassembled WGS sequence"/>
</dbReference>
<comment type="similarity">
    <text evidence="1">Belongs to the FAD-dependent oxidoreductase family.</text>
</comment>
<evidence type="ECO:0000256" key="3">
    <source>
        <dbReference type="ARBA" id="ARBA00022827"/>
    </source>
</evidence>
<protein>
    <submittedName>
        <fullName evidence="6">FAD/NAD(P)-binding domain-containing protein</fullName>
    </submittedName>
</protein>
<dbReference type="SUPFAM" id="SSF51905">
    <property type="entry name" value="FAD/NAD(P)-binding domain"/>
    <property type="match status" value="1"/>
</dbReference>
<dbReference type="PANTHER" id="PTHR43735">
    <property type="entry name" value="APOPTOSIS-INDUCING FACTOR 1"/>
    <property type="match status" value="1"/>
</dbReference>
<dbReference type="InterPro" id="IPR023753">
    <property type="entry name" value="FAD/NAD-binding_dom"/>
</dbReference>
<keyword evidence="4" id="KW-0560">Oxidoreductase</keyword>
<dbReference type="EMBL" id="ML119658">
    <property type="protein sequence ID" value="RPA84571.1"/>
    <property type="molecule type" value="Genomic_DNA"/>
</dbReference>
<evidence type="ECO:0000313" key="6">
    <source>
        <dbReference type="EMBL" id="RPA84571.1"/>
    </source>
</evidence>
<evidence type="ECO:0000313" key="7">
    <source>
        <dbReference type="Proteomes" id="UP000275078"/>
    </source>
</evidence>
<dbReference type="AlphaFoldDB" id="A0A3N4IK60"/>
<keyword evidence="3" id="KW-0274">FAD</keyword>
<accession>A0A3N4IK60</accession>
<dbReference type="GO" id="GO:0004174">
    <property type="term" value="F:electron-transferring-flavoprotein dehydrogenase activity"/>
    <property type="evidence" value="ECO:0007669"/>
    <property type="project" value="TreeGrafter"/>
</dbReference>
<keyword evidence="7" id="KW-1185">Reference proteome</keyword>
<name>A0A3N4IK60_ASCIM</name>
<dbReference type="InterPro" id="IPR036188">
    <property type="entry name" value="FAD/NAD-bd_sf"/>
</dbReference>
<dbReference type="PANTHER" id="PTHR43735:SF3">
    <property type="entry name" value="FERROPTOSIS SUPPRESSOR PROTEIN 1"/>
    <property type="match status" value="1"/>
</dbReference>
<dbReference type="GO" id="GO:0005737">
    <property type="term" value="C:cytoplasm"/>
    <property type="evidence" value="ECO:0007669"/>
    <property type="project" value="TreeGrafter"/>
</dbReference>
<dbReference type="STRING" id="1160509.A0A3N4IK60"/>
<feature type="domain" description="FAD/NAD(P)-binding" evidence="5">
    <location>
        <begin position="27"/>
        <end position="307"/>
    </location>
</feature>
<dbReference type="OrthoDB" id="202203at2759"/>
<organism evidence="6 7">
    <name type="scientific">Ascobolus immersus RN42</name>
    <dbReference type="NCBI Taxonomy" id="1160509"/>
    <lineage>
        <taxon>Eukaryota</taxon>
        <taxon>Fungi</taxon>
        <taxon>Dikarya</taxon>
        <taxon>Ascomycota</taxon>
        <taxon>Pezizomycotina</taxon>
        <taxon>Pezizomycetes</taxon>
        <taxon>Pezizales</taxon>
        <taxon>Ascobolaceae</taxon>
        <taxon>Ascobolus</taxon>
    </lineage>
</organism>